<dbReference type="PANTHER" id="PTHR11879">
    <property type="entry name" value="ASPARTATE AMINOTRANSFERASE"/>
    <property type="match status" value="1"/>
</dbReference>
<dbReference type="GO" id="GO:0004069">
    <property type="term" value="F:L-aspartate:2-oxoglutarate aminotransferase activity"/>
    <property type="evidence" value="ECO:0007669"/>
    <property type="project" value="UniProtKB-EC"/>
</dbReference>
<dbReference type="EC" id="2.6.1.1" evidence="8"/>
<keyword evidence="4 8" id="KW-0032">Aminotransferase</keyword>
<dbReference type="GO" id="GO:0006520">
    <property type="term" value="P:amino acid metabolic process"/>
    <property type="evidence" value="ECO:0007669"/>
    <property type="project" value="InterPro"/>
</dbReference>
<dbReference type="AlphaFoldDB" id="A0A7S2V761"/>
<comment type="similarity">
    <text evidence="2">Belongs to the class-I pyridoxal-phosphate-dependent aminotransferase family.</text>
</comment>
<evidence type="ECO:0000313" key="10">
    <source>
        <dbReference type="EMBL" id="CAD9875443.1"/>
    </source>
</evidence>
<reference evidence="10" key="1">
    <citation type="submission" date="2021-01" db="EMBL/GenBank/DDBJ databases">
        <authorList>
            <person name="Corre E."/>
            <person name="Pelletier E."/>
            <person name="Niang G."/>
            <person name="Scheremetjew M."/>
            <person name="Finn R."/>
            <person name="Kale V."/>
            <person name="Holt S."/>
            <person name="Cochrane G."/>
            <person name="Meng A."/>
            <person name="Brown T."/>
            <person name="Cohen L."/>
        </authorList>
    </citation>
    <scope>NUCLEOTIDE SEQUENCE</scope>
    <source>
        <strain evidence="10">CCMP1661</strain>
    </source>
</reference>
<evidence type="ECO:0000256" key="3">
    <source>
        <dbReference type="ARBA" id="ARBA00011738"/>
    </source>
</evidence>
<gene>
    <name evidence="10" type="ORF">FJAP1339_LOCUS12350</name>
</gene>
<dbReference type="PRINTS" id="PR00799">
    <property type="entry name" value="TRANSAMINASE"/>
</dbReference>
<proteinExistence type="inferred from homology"/>
<dbReference type="SUPFAM" id="SSF53383">
    <property type="entry name" value="PLP-dependent transferases"/>
    <property type="match status" value="1"/>
</dbReference>
<dbReference type="InterPro" id="IPR015424">
    <property type="entry name" value="PyrdxlP-dep_Trfase"/>
</dbReference>
<comment type="subunit">
    <text evidence="3 8">Homodimer.</text>
</comment>
<dbReference type="Gene3D" id="3.40.640.10">
    <property type="entry name" value="Type I PLP-dependent aspartate aminotransferase-like (Major domain)"/>
    <property type="match status" value="1"/>
</dbReference>
<keyword evidence="6" id="KW-0663">Pyridoxal phosphate</keyword>
<dbReference type="InterPro" id="IPR015422">
    <property type="entry name" value="PyrdxlP-dep_Trfase_small"/>
</dbReference>
<evidence type="ECO:0000256" key="6">
    <source>
        <dbReference type="ARBA" id="ARBA00022898"/>
    </source>
</evidence>
<evidence type="ECO:0000256" key="5">
    <source>
        <dbReference type="ARBA" id="ARBA00022679"/>
    </source>
</evidence>
<organism evidence="10">
    <name type="scientific">Fibrocapsa japonica</name>
    <dbReference type="NCBI Taxonomy" id="94617"/>
    <lineage>
        <taxon>Eukaryota</taxon>
        <taxon>Sar</taxon>
        <taxon>Stramenopiles</taxon>
        <taxon>Ochrophyta</taxon>
        <taxon>Raphidophyceae</taxon>
        <taxon>Chattonellales</taxon>
        <taxon>Chattonellaceae</taxon>
        <taxon>Fibrocapsa</taxon>
    </lineage>
</organism>
<dbReference type="InterPro" id="IPR004839">
    <property type="entry name" value="Aminotransferase_I/II_large"/>
</dbReference>
<accession>A0A7S2V761</accession>
<evidence type="ECO:0000256" key="7">
    <source>
        <dbReference type="ARBA" id="ARBA00049185"/>
    </source>
</evidence>
<dbReference type="CDD" id="cd00609">
    <property type="entry name" value="AAT_like"/>
    <property type="match status" value="1"/>
</dbReference>
<evidence type="ECO:0000256" key="8">
    <source>
        <dbReference type="RuleBase" id="RU000480"/>
    </source>
</evidence>
<dbReference type="Gene3D" id="3.90.1150.10">
    <property type="entry name" value="Aspartate Aminotransferase, domain 1"/>
    <property type="match status" value="1"/>
</dbReference>
<dbReference type="PROSITE" id="PS00105">
    <property type="entry name" value="AA_TRANSFER_CLASS_1"/>
    <property type="match status" value="1"/>
</dbReference>
<dbReference type="GO" id="GO:0005739">
    <property type="term" value="C:mitochondrion"/>
    <property type="evidence" value="ECO:0007669"/>
    <property type="project" value="TreeGrafter"/>
</dbReference>
<dbReference type="FunFam" id="3.90.1150.10:FF:000001">
    <property type="entry name" value="Aspartate aminotransferase"/>
    <property type="match status" value="1"/>
</dbReference>
<dbReference type="NCBIfam" id="NF006719">
    <property type="entry name" value="PRK09257.1"/>
    <property type="match status" value="1"/>
</dbReference>
<comment type="cofactor">
    <cofactor evidence="1">
        <name>pyridoxal 5'-phosphate</name>
        <dbReference type="ChEBI" id="CHEBI:597326"/>
    </cofactor>
</comment>
<dbReference type="InterPro" id="IPR004838">
    <property type="entry name" value="NHTrfase_class1_PyrdxlP-BS"/>
</dbReference>
<dbReference type="InterPro" id="IPR015421">
    <property type="entry name" value="PyrdxlP-dep_Trfase_major"/>
</dbReference>
<keyword evidence="5 8" id="KW-0808">Transferase</keyword>
<evidence type="ECO:0000256" key="2">
    <source>
        <dbReference type="ARBA" id="ARBA00007441"/>
    </source>
</evidence>
<evidence type="ECO:0000256" key="1">
    <source>
        <dbReference type="ARBA" id="ARBA00001933"/>
    </source>
</evidence>
<sequence>MGAATSIVHFEKMYQDEAQKPLDASDLTDAQCREEVQRMRKLLKEKFSPLQEMADIPITSPFRDVPMGPPDAILGIKEAFDKDTYDGKVNLSVGAYRDNDGKPVVLPSIRQAEKIILDQEKNHEYAPIAGLAEFVEVSLKFAYGADAEVLASKRVAGLQSLSGTGSLRVVGEFYAKMFGTATRVYVPNPTWGNHIAIFKNCGLDVRKYRYYHPQTRGLDLEGMLQDIWDAEPGSVFLLHACAHNPTGVDPSQEQWKMISRLLLNKRHKVFFDSAYQGFASGDSEQDAWAIREFIRDGHFISLAQSFAKNFGLYGERIGCVSLVCSDEAEASRVLSQLKLAARAQYSNPPLYGARIVHTILSDPSLHAQWALECQGMARRIIEMRQLLRATLESKEEGAGASSSWAHITEQIGMFCYTGLSGDQVKRLAEEFHIYFPVNGRISICGVNTNNVQYIADAFHAVTAQSSSKL</sequence>
<dbReference type="EMBL" id="HBHR01024000">
    <property type="protein sequence ID" value="CAD9875443.1"/>
    <property type="molecule type" value="Transcribed_RNA"/>
</dbReference>
<comment type="miscellaneous">
    <text evidence="8">In eukaryotes there are cytoplasmic, mitochondrial and chloroplastic isozymes.</text>
</comment>
<protein>
    <recommendedName>
        <fullName evidence="8">Aspartate aminotransferase</fullName>
        <ecNumber evidence="8">2.6.1.1</ecNumber>
    </recommendedName>
</protein>
<comment type="catalytic activity">
    <reaction evidence="7 8">
        <text>L-aspartate + 2-oxoglutarate = oxaloacetate + L-glutamate</text>
        <dbReference type="Rhea" id="RHEA:21824"/>
        <dbReference type="ChEBI" id="CHEBI:16452"/>
        <dbReference type="ChEBI" id="CHEBI:16810"/>
        <dbReference type="ChEBI" id="CHEBI:29985"/>
        <dbReference type="ChEBI" id="CHEBI:29991"/>
        <dbReference type="EC" id="2.6.1.1"/>
    </reaction>
</comment>
<evidence type="ECO:0000259" key="9">
    <source>
        <dbReference type="Pfam" id="PF00155"/>
    </source>
</evidence>
<feature type="domain" description="Aminotransferase class I/classII large" evidence="9">
    <location>
        <begin position="88"/>
        <end position="458"/>
    </location>
</feature>
<name>A0A7S2V761_9STRA</name>
<dbReference type="FunFam" id="3.40.640.10:FF:000015">
    <property type="entry name" value="Aspartate aminotransferase"/>
    <property type="match status" value="1"/>
</dbReference>
<evidence type="ECO:0000256" key="4">
    <source>
        <dbReference type="ARBA" id="ARBA00022576"/>
    </source>
</evidence>
<dbReference type="Pfam" id="PF00155">
    <property type="entry name" value="Aminotran_1_2"/>
    <property type="match status" value="1"/>
</dbReference>
<dbReference type="GO" id="GO:0030170">
    <property type="term" value="F:pyridoxal phosphate binding"/>
    <property type="evidence" value="ECO:0007669"/>
    <property type="project" value="InterPro"/>
</dbReference>
<dbReference type="InterPro" id="IPR000796">
    <property type="entry name" value="Asp_trans"/>
</dbReference>
<dbReference type="PANTHER" id="PTHR11879:SF22">
    <property type="entry name" value="ASPARTATE AMINOTRANSFERASE, MITOCHONDRIAL"/>
    <property type="match status" value="1"/>
</dbReference>